<keyword evidence="5" id="KW-1185">Reference proteome</keyword>
<evidence type="ECO:0000313" key="4">
    <source>
        <dbReference type="EMBL" id="MBB1487156.1"/>
    </source>
</evidence>
<evidence type="ECO:0000256" key="1">
    <source>
        <dbReference type="ARBA" id="ARBA00007665"/>
    </source>
</evidence>
<dbReference type="GO" id="GO:0017111">
    <property type="term" value="F:ribonucleoside triphosphate phosphatase activity"/>
    <property type="evidence" value="ECO:0007669"/>
    <property type="project" value="UniProtKB-ARBA"/>
</dbReference>
<feature type="domain" description="Impact N-terminal" evidence="2">
    <location>
        <begin position="25"/>
        <end position="132"/>
    </location>
</feature>
<reference evidence="4 5" key="1">
    <citation type="submission" date="2020-08" db="EMBL/GenBank/DDBJ databases">
        <title>Oceanospirillum sp. nov. isolated from marine sediment.</title>
        <authorList>
            <person name="Ji X."/>
        </authorList>
    </citation>
    <scope>NUCLEOTIDE SEQUENCE [LARGE SCALE GENOMIC DNA]</scope>
    <source>
        <strain evidence="4 5">D5</strain>
    </source>
</reference>
<accession>A0A839ISK5</accession>
<dbReference type="Pfam" id="PF01205">
    <property type="entry name" value="Impact_N"/>
    <property type="match status" value="1"/>
</dbReference>
<dbReference type="EMBL" id="JACJFM010000012">
    <property type="protein sequence ID" value="MBB1487156.1"/>
    <property type="molecule type" value="Genomic_DNA"/>
</dbReference>
<dbReference type="GO" id="GO:0043168">
    <property type="term" value="F:anion binding"/>
    <property type="evidence" value="ECO:0007669"/>
    <property type="project" value="UniProtKB-ARBA"/>
</dbReference>
<organism evidence="4 5">
    <name type="scientific">Oceanospirillum sediminis</name>
    <dbReference type="NCBI Taxonomy" id="2760088"/>
    <lineage>
        <taxon>Bacteria</taxon>
        <taxon>Pseudomonadati</taxon>
        <taxon>Pseudomonadota</taxon>
        <taxon>Gammaproteobacteria</taxon>
        <taxon>Oceanospirillales</taxon>
        <taxon>Oceanospirillaceae</taxon>
        <taxon>Oceanospirillum</taxon>
    </lineage>
</organism>
<evidence type="ECO:0000313" key="5">
    <source>
        <dbReference type="Proteomes" id="UP000565262"/>
    </source>
</evidence>
<dbReference type="AlphaFoldDB" id="A0A839ISK5"/>
<dbReference type="Gene3D" id="3.30.70.240">
    <property type="match status" value="1"/>
</dbReference>
<comment type="similarity">
    <text evidence="1">Belongs to the IMPACT family.</text>
</comment>
<dbReference type="Pfam" id="PF09186">
    <property type="entry name" value="DUF1949"/>
    <property type="match status" value="1"/>
</dbReference>
<evidence type="ECO:0000259" key="3">
    <source>
        <dbReference type="Pfam" id="PF09186"/>
    </source>
</evidence>
<dbReference type="GO" id="GO:0006446">
    <property type="term" value="P:regulation of translational initiation"/>
    <property type="evidence" value="ECO:0007669"/>
    <property type="project" value="TreeGrafter"/>
</dbReference>
<dbReference type="Proteomes" id="UP000565262">
    <property type="component" value="Unassembled WGS sequence"/>
</dbReference>
<dbReference type="InterPro" id="IPR015269">
    <property type="entry name" value="UPF0029_Impact_C"/>
</dbReference>
<gene>
    <name evidence="4" type="ORF">H4O21_11090</name>
</gene>
<dbReference type="Gene3D" id="3.30.230.30">
    <property type="entry name" value="Impact, N-terminal domain"/>
    <property type="match status" value="1"/>
</dbReference>
<comment type="caution">
    <text evidence="4">The sequence shown here is derived from an EMBL/GenBank/DDBJ whole genome shotgun (WGS) entry which is preliminary data.</text>
</comment>
<evidence type="ECO:0000259" key="2">
    <source>
        <dbReference type="Pfam" id="PF01205"/>
    </source>
</evidence>
<dbReference type="PANTHER" id="PTHR16301">
    <property type="entry name" value="IMPACT-RELATED"/>
    <property type="match status" value="1"/>
</dbReference>
<sequence>MRSNKQAPAPYMKPGERAEITLEIKRSQFITIAAPVADVAACHAFIQSVRDEYPDARHHCTAFVAGAPNDTQCYGMSDDGEPSGTAGKPMFNVLSHSGIGQIAIVCVRYFGGIKLGTGGLVKAYSQATQMVLDELDLIEVRPQYQVDIQADYAFESDIRHWLQQLDATTLDCQYSDKVSLTVRLEEPEKLAEKLQQVGQGRIECKIQDQN</sequence>
<dbReference type="InterPro" id="IPR035647">
    <property type="entry name" value="EFG_III/V"/>
</dbReference>
<feature type="domain" description="UPF0029" evidence="3">
    <location>
        <begin position="148"/>
        <end position="201"/>
    </location>
</feature>
<dbReference type="InterPro" id="IPR023582">
    <property type="entry name" value="Impact"/>
</dbReference>
<protein>
    <submittedName>
        <fullName evidence="4">YigZ family protein</fullName>
    </submittedName>
</protein>
<dbReference type="InterPro" id="IPR020568">
    <property type="entry name" value="Ribosomal_Su5_D2-typ_SF"/>
</dbReference>
<dbReference type="InterPro" id="IPR015796">
    <property type="entry name" value="Impact_YigZ-like"/>
</dbReference>
<dbReference type="SUPFAM" id="SSF54980">
    <property type="entry name" value="EF-G C-terminal domain-like"/>
    <property type="match status" value="1"/>
</dbReference>
<dbReference type="NCBIfam" id="TIGR00257">
    <property type="entry name" value="IMPACT_YIGZ"/>
    <property type="match status" value="1"/>
</dbReference>
<dbReference type="SUPFAM" id="SSF54211">
    <property type="entry name" value="Ribosomal protein S5 domain 2-like"/>
    <property type="match status" value="1"/>
</dbReference>
<proteinExistence type="inferred from homology"/>
<dbReference type="InterPro" id="IPR036956">
    <property type="entry name" value="Impact_N_sf"/>
</dbReference>
<dbReference type="PANTHER" id="PTHR16301:SF20">
    <property type="entry name" value="IMPACT FAMILY MEMBER YIGZ"/>
    <property type="match status" value="1"/>
</dbReference>
<dbReference type="InterPro" id="IPR001498">
    <property type="entry name" value="Impact_N"/>
</dbReference>
<dbReference type="GO" id="GO:0005737">
    <property type="term" value="C:cytoplasm"/>
    <property type="evidence" value="ECO:0007669"/>
    <property type="project" value="TreeGrafter"/>
</dbReference>
<dbReference type="RefSeq" id="WP_182808939.1">
    <property type="nucleotide sequence ID" value="NZ_JACJFM010000012.1"/>
</dbReference>
<name>A0A839ISK5_9GAMM</name>
<dbReference type="GO" id="GO:0032561">
    <property type="term" value="F:guanyl ribonucleotide binding"/>
    <property type="evidence" value="ECO:0007669"/>
    <property type="project" value="UniProtKB-ARBA"/>
</dbReference>